<feature type="compositionally biased region" description="Pro residues" evidence="1">
    <location>
        <begin position="150"/>
        <end position="172"/>
    </location>
</feature>
<comment type="caution">
    <text evidence="2">The sequence shown here is derived from an EMBL/GenBank/DDBJ whole genome shotgun (WGS) entry which is preliminary data.</text>
</comment>
<feature type="region of interest" description="Disordered" evidence="1">
    <location>
        <begin position="147"/>
        <end position="172"/>
    </location>
</feature>
<proteinExistence type="predicted"/>
<dbReference type="PANTHER" id="PTHR28139:SF1">
    <property type="entry name" value="UPF0768 PROTEIN YBL029C-A"/>
    <property type="match status" value="1"/>
</dbReference>
<reference evidence="3" key="1">
    <citation type="submission" date="2015-01" db="EMBL/GenBank/DDBJ databases">
        <title>The Genome Sequence of Cryptococcus gattii MMRL2647.</title>
        <authorList>
            <consortium name="The Broad Institute Genomics Platform"/>
            <person name="Cuomo C."/>
            <person name="Litvintseva A."/>
            <person name="Chen Y."/>
            <person name="Heitman J."/>
            <person name="Sun S."/>
            <person name="Springer D."/>
            <person name="Dromer F."/>
            <person name="Young S."/>
            <person name="Zeng Q."/>
            <person name="Gargeya S."/>
            <person name="Abouelleil A."/>
            <person name="Alvarado L."/>
            <person name="Chapman S.B."/>
            <person name="Gainer-Dewar J."/>
            <person name="Goldberg J."/>
            <person name="Griggs A."/>
            <person name="Gujja S."/>
            <person name="Hansen M."/>
            <person name="Howarth C."/>
            <person name="Imamovic A."/>
            <person name="Larimer J."/>
            <person name="Murphy C."/>
            <person name="Naylor J."/>
            <person name="Pearson M."/>
            <person name="Priest M."/>
            <person name="Roberts A."/>
            <person name="Saif S."/>
            <person name="Shea T."/>
            <person name="Sykes S."/>
            <person name="Wortman J."/>
            <person name="Nusbaum C."/>
            <person name="Birren B."/>
        </authorList>
    </citation>
    <scope>NUCLEOTIDE SEQUENCE [LARGE SCALE GENOMIC DNA]</scope>
    <source>
        <strain evidence="3">IND107</strain>
    </source>
</reference>
<evidence type="ECO:0000313" key="2">
    <source>
        <dbReference type="EMBL" id="KAL0241874.1"/>
    </source>
</evidence>
<evidence type="ECO:0000256" key="1">
    <source>
        <dbReference type="SAM" id="MobiDB-lite"/>
    </source>
</evidence>
<dbReference type="Proteomes" id="UP000054399">
    <property type="component" value="Unassembled WGS sequence"/>
</dbReference>
<dbReference type="GeneID" id="91992903"/>
<reference evidence="2 3" key="2">
    <citation type="submission" date="2024-01" db="EMBL/GenBank/DDBJ databases">
        <title>Comparative genomics of Cryptococcus and Kwoniella reveals pathogenesis evolution and contrasting modes of karyotype evolution via chromosome fusion or intercentromeric recombination.</title>
        <authorList>
            <person name="Coelho M.A."/>
            <person name="David-Palma M."/>
            <person name="Shea T."/>
            <person name="Bowers K."/>
            <person name="Mcginley-Smith S."/>
            <person name="Mohammad A.W."/>
            <person name="Gnirke A."/>
            <person name="Yurkov A.M."/>
            <person name="Nowrousian M."/>
            <person name="Sun S."/>
            <person name="Cuomo C.A."/>
            <person name="Heitman J."/>
        </authorList>
    </citation>
    <scope>NUCLEOTIDE SEQUENCE [LARGE SCALE GENOMIC DNA]</scope>
    <source>
        <strain evidence="2 3">IND107</strain>
    </source>
</reference>
<gene>
    <name evidence="2" type="ORF">I308_106048</name>
</gene>
<name>A0ABR3BJ97_9TREE</name>
<accession>A0ABR3BJ97</accession>
<sequence>MLIYSGTPLIASLTTSLAASTIYFSDSLGAGSRSSAAVGVHFADRFSLVCLSRCCFYFANIWTFDCESPHDINMAICIPLVCGFPEKFKQDNIPSQGGRMCPRCHNPAVVGGSTRTWFEFFWIPLIPFVKHHIWLCTICRWEMRQGDGPDPQPPNAYAQRPPPPNSYPQPGI</sequence>
<organism evidence="2 3">
    <name type="scientific">Cryptococcus tetragattii IND107</name>
    <dbReference type="NCBI Taxonomy" id="1296105"/>
    <lineage>
        <taxon>Eukaryota</taxon>
        <taxon>Fungi</taxon>
        <taxon>Dikarya</taxon>
        <taxon>Basidiomycota</taxon>
        <taxon>Agaricomycotina</taxon>
        <taxon>Tremellomycetes</taxon>
        <taxon>Tremellales</taxon>
        <taxon>Cryptococcaceae</taxon>
        <taxon>Cryptococcus</taxon>
        <taxon>Cryptococcus gattii species complex</taxon>
    </lineage>
</organism>
<evidence type="ECO:0000313" key="3">
    <source>
        <dbReference type="Proteomes" id="UP000054399"/>
    </source>
</evidence>
<evidence type="ECO:0008006" key="4">
    <source>
        <dbReference type="Google" id="ProtNLM"/>
    </source>
</evidence>
<dbReference type="EMBL" id="ATAM02000012">
    <property type="protein sequence ID" value="KAL0241874.1"/>
    <property type="molecule type" value="Genomic_DNA"/>
</dbReference>
<dbReference type="PANTHER" id="PTHR28139">
    <property type="entry name" value="UPF0768 PROTEIN YBL029C-A"/>
    <property type="match status" value="1"/>
</dbReference>
<protein>
    <recommendedName>
        <fullName evidence="4">Zinc-ribbon 15 domain-containing protein</fullName>
    </recommendedName>
</protein>
<dbReference type="RefSeq" id="XP_066611256.1">
    <property type="nucleotide sequence ID" value="XM_066760495.1"/>
</dbReference>
<keyword evidence="3" id="KW-1185">Reference proteome</keyword>